<feature type="transmembrane region" description="Helical" evidence="2">
    <location>
        <begin position="37"/>
        <end position="57"/>
    </location>
</feature>
<feature type="transmembrane region" description="Helical" evidence="2">
    <location>
        <begin position="405"/>
        <end position="427"/>
    </location>
</feature>
<evidence type="ECO:0000313" key="5">
    <source>
        <dbReference type="Proteomes" id="UP000823561"/>
    </source>
</evidence>
<evidence type="ECO:0000313" key="4">
    <source>
        <dbReference type="EMBL" id="KAG5266059.1"/>
    </source>
</evidence>
<accession>A0AAV6FT92</accession>
<feature type="domain" description="Major facilitator superfamily (MFS) profile" evidence="3">
    <location>
        <begin position="37"/>
        <end position="429"/>
    </location>
</feature>
<feature type="transmembrane region" description="Helical" evidence="2">
    <location>
        <begin position="77"/>
        <end position="95"/>
    </location>
</feature>
<dbReference type="CDD" id="cd17352">
    <property type="entry name" value="MFS_MCT_SLC16"/>
    <property type="match status" value="1"/>
</dbReference>
<dbReference type="Pfam" id="PF07690">
    <property type="entry name" value="MFS_1"/>
    <property type="match status" value="1"/>
</dbReference>
<evidence type="ECO:0000256" key="2">
    <source>
        <dbReference type="SAM" id="Phobius"/>
    </source>
</evidence>
<proteinExistence type="predicted"/>
<feature type="transmembrane region" description="Helical" evidence="2">
    <location>
        <begin position="107"/>
        <end position="126"/>
    </location>
</feature>
<dbReference type="GO" id="GO:0008028">
    <property type="term" value="F:monocarboxylic acid transmembrane transporter activity"/>
    <property type="evidence" value="ECO:0007669"/>
    <property type="project" value="TreeGrafter"/>
</dbReference>
<dbReference type="GO" id="GO:0016020">
    <property type="term" value="C:membrane"/>
    <property type="evidence" value="ECO:0007669"/>
    <property type="project" value="UniProtKB-SubCell"/>
</dbReference>
<dbReference type="EMBL" id="JADWDJ010000019">
    <property type="protein sequence ID" value="KAG5266059.1"/>
    <property type="molecule type" value="Genomic_DNA"/>
</dbReference>
<dbReference type="SUPFAM" id="SSF103473">
    <property type="entry name" value="MFS general substrate transporter"/>
    <property type="match status" value="1"/>
</dbReference>
<feature type="transmembrane region" description="Helical" evidence="2">
    <location>
        <begin position="338"/>
        <end position="362"/>
    </location>
</feature>
<feature type="transmembrane region" description="Helical" evidence="2">
    <location>
        <begin position="199"/>
        <end position="217"/>
    </location>
</feature>
<feature type="transmembrane region" description="Helical" evidence="2">
    <location>
        <begin position="374"/>
        <end position="393"/>
    </location>
</feature>
<gene>
    <name evidence="4" type="ORF">AALO_G00249350</name>
</gene>
<dbReference type="Gene3D" id="1.20.1250.20">
    <property type="entry name" value="MFS general substrate transporter like domains"/>
    <property type="match status" value="2"/>
</dbReference>
<dbReference type="InterPro" id="IPR050327">
    <property type="entry name" value="Proton-linked_MCT"/>
</dbReference>
<organism evidence="4 5">
    <name type="scientific">Alosa alosa</name>
    <name type="common">allis shad</name>
    <dbReference type="NCBI Taxonomy" id="278164"/>
    <lineage>
        <taxon>Eukaryota</taxon>
        <taxon>Metazoa</taxon>
        <taxon>Chordata</taxon>
        <taxon>Craniata</taxon>
        <taxon>Vertebrata</taxon>
        <taxon>Euteleostomi</taxon>
        <taxon>Actinopterygii</taxon>
        <taxon>Neopterygii</taxon>
        <taxon>Teleostei</taxon>
        <taxon>Clupei</taxon>
        <taxon>Clupeiformes</taxon>
        <taxon>Clupeoidei</taxon>
        <taxon>Clupeidae</taxon>
        <taxon>Alosa</taxon>
    </lineage>
</organism>
<comment type="subcellular location">
    <subcellularLocation>
        <location evidence="1">Membrane</location>
        <topology evidence="1">Multi-pass membrane protein</topology>
    </subcellularLocation>
</comment>
<dbReference type="PANTHER" id="PTHR11360:SF284">
    <property type="entry name" value="EG:103B4.3 PROTEIN-RELATED"/>
    <property type="match status" value="1"/>
</dbReference>
<dbReference type="PROSITE" id="PS50850">
    <property type="entry name" value="MFS"/>
    <property type="match status" value="1"/>
</dbReference>
<feature type="transmembrane region" description="Helical" evidence="2">
    <location>
        <begin position="250"/>
        <end position="272"/>
    </location>
</feature>
<name>A0AAV6FT92_9TELE</name>
<keyword evidence="5" id="KW-1185">Reference proteome</keyword>
<keyword evidence="2" id="KW-1133">Transmembrane helix</keyword>
<keyword evidence="2" id="KW-0472">Membrane</keyword>
<feature type="transmembrane region" description="Helical" evidence="2">
    <location>
        <begin position="284"/>
        <end position="303"/>
    </location>
</feature>
<dbReference type="PANTHER" id="PTHR11360">
    <property type="entry name" value="MONOCARBOXYLATE TRANSPORTER"/>
    <property type="match status" value="1"/>
</dbReference>
<dbReference type="InterPro" id="IPR036259">
    <property type="entry name" value="MFS_trans_sf"/>
</dbReference>
<dbReference type="InterPro" id="IPR011701">
    <property type="entry name" value="MFS"/>
</dbReference>
<dbReference type="AlphaFoldDB" id="A0AAV6FT92"/>
<evidence type="ECO:0000256" key="1">
    <source>
        <dbReference type="ARBA" id="ARBA00004141"/>
    </source>
</evidence>
<feature type="transmembrane region" description="Helical" evidence="2">
    <location>
        <begin position="161"/>
        <end position="179"/>
    </location>
</feature>
<keyword evidence="2" id="KW-0812">Transmembrane</keyword>
<dbReference type="Proteomes" id="UP000823561">
    <property type="component" value="Chromosome 19"/>
</dbReference>
<sequence>MQLFRSAIPFRRFYSDGEPAPPASSTPVIRPPPDGGWGWVIVFSSFLYNVLVLGYHNSFGVYLISLLDTFGETSQKTAWVGSISYGFIMICGPLSGKLTVKYGAREISIIGSIIIMISIICSSYASSLGVLFFTHGFLTGVGSSFAFTPGMIMISQYFTTNRALATGIVMSGGAAGALVQTRLHQYLINTLGWRRSLRVFSTLMILCIMAGFTYLPLNPKGYKRSVADNLKTSPLKKFVVDLGLWKDTVFLIWVVANGLCKFGFFIPYVHLIRHAVQLDIPVDQATNIMLVLGLSSMISRIIFGRICDSEKINRLYFNQASVFFVGLLYLLIPLLKSYAALIGFGFLLGIADAGNYILLPVLTFDLMGAERMPVAWGFMLTVNAVSCFGPPFAGWMNDMTGSYNLGFIVAGALNVAACFVLAIIPCAQRSRQTRKSIINVTIDQNNEIKEWTEDILPFTVGDPPASTYVNYLSRTKFRCPELSDSGPSLSDAPEETQI</sequence>
<protein>
    <recommendedName>
        <fullName evidence="3">Major facilitator superfamily (MFS) profile domain-containing protein</fullName>
    </recommendedName>
</protein>
<feature type="transmembrane region" description="Helical" evidence="2">
    <location>
        <begin position="132"/>
        <end position="154"/>
    </location>
</feature>
<comment type="caution">
    <text evidence="4">The sequence shown here is derived from an EMBL/GenBank/DDBJ whole genome shotgun (WGS) entry which is preliminary data.</text>
</comment>
<feature type="transmembrane region" description="Helical" evidence="2">
    <location>
        <begin position="315"/>
        <end position="332"/>
    </location>
</feature>
<reference evidence="4" key="1">
    <citation type="submission" date="2020-10" db="EMBL/GenBank/DDBJ databases">
        <title>Chromosome-scale genome assembly of the Allis shad, Alosa alosa.</title>
        <authorList>
            <person name="Margot Z."/>
            <person name="Christophe K."/>
            <person name="Cabau C."/>
            <person name="Louis A."/>
            <person name="Berthelot C."/>
            <person name="Parey E."/>
            <person name="Roest Crollius H."/>
            <person name="Montfort J."/>
            <person name="Robinson-Rechavi M."/>
            <person name="Bucao C."/>
            <person name="Bouchez O."/>
            <person name="Gislard M."/>
            <person name="Lluch J."/>
            <person name="Milhes M."/>
            <person name="Lampietro C."/>
            <person name="Lopez Roques C."/>
            <person name="Donnadieu C."/>
            <person name="Braasch I."/>
            <person name="Desvignes T."/>
            <person name="Postlethwait J."/>
            <person name="Bobe J."/>
            <person name="Guiguen Y."/>
        </authorList>
    </citation>
    <scope>NUCLEOTIDE SEQUENCE</scope>
    <source>
        <strain evidence="4">M-15738</strain>
        <tissue evidence="4">Blood</tissue>
    </source>
</reference>
<dbReference type="InterPro" id="IPR020846">
    <property type="entry name" value="MFS_dom"/>
</dbReference>
<evidence type="ECO:0000259" key="3">
    <source>
        <dbReference type="PROSITE" id="PS50850"/>
    </source>
</evidence>